<organism evidence="1 2">
    <name type="scientific">Talaromyces stipitatus (strain ATCC 10500 / CBS 375.48 / QM 6759 / NRRL 1006)</name>
    <name type="common">Penicillium stipitatum</name>
    <dbReference type="NCBI Taxonomy" id="441959"/>
    <lineage>
        <taxon>Eukaryota</taxon>
        <taxon>Fungi</taxon>
        <taxon>Dikarya</taxon>
        <taxon>Ascomycota</taxon>
        <taxon>Pezizomycotina</taxon>
        <taxon>Eurotiomycetes</taxon>
        <taxon>Eurotiomycetidae</taxon>
        <taxon>Eurotiales</taxon>
        <taxon>Trichocomaceae</taxon>
        <taxon>Talaromyces</taxon>
        <taxon>Talaromyces sect. Talaromyces</taxon>
    </lineage>
</organism>
<dbReference type="EMBL" id="EQ962655">
    <property type="protein sequence ID" value="EED17394.1"/>
    <property type="molecule type" value="Genomic_DNA"/>
</dbReference>
<dbReference type="RefSeq" id="XP_002481386.1">
    <property type="nucleotide sequence ID" value="XM_002481341.1"/>
</dbReference>
<dbReference type="VEuPathDB" id="FungiDB:TSTA_112270"/>
<dbReference type="PhylomeDB" id="B8MAH0"/>
<dbReference type="GeneID" id="8098882"/>
<dbReference type="Proteomes" id="UP000001745">
    <property type="component" value="Unassembled WGS sequence"/>
</dbReference>
<dbReference type="STRING" id="441959.B8MAH0"/>
<reference evidence="2" key="1">
    <citation type="journal article" date="2015" name="Genome Announc.">
        <title>Genome sequence of the AIDS-associated pathogen Penicillium marneffei (ATCC18224) and its near taxonomic relative Talaromyces stipitatus (ATCC10500).</title>
        <authorList>
            <person name="Nierman W.C."/>
            <person name="Fedorova-Abrams N.D."/>
            <person name="Andrianopoulos A."/>
        </authorList>
    </citation>
    <scope>NUCLEOTIDE SEQUENCE [LARGE SCALE GENOMIC DNA]</scope>
    <source>
        <strain evidence="2">ATCC 10500 / CBS 375.48 / QM 6759 / NRRL 1006</strain>
    </source>
</reference>
<protein>
    <submittedName>
        <fullName evidence="1">Uncharacterized protein</fullName>
    </submittedName>
</protein>
<evidence type="ECO:0000313" key="2">
    <source>
        <dbReference type="Proteomes" id="UP000001745"/>
    </source>
</evidence>
<gene>
    <name evidence="1" type="ORF">TSTA_112270</name>
</gene>
<evidence type="ECO:0000313" key="1">
    <source>
        <dbReference type="EMBL" id="EED17394.1"/>
    </source>
</evidence>
<accession>B8MAH0</accession>
<dbReference type="AlphaFoldDB" id="B8MAH0"/>
<sequence length="83" mass="9596">MADPRHHIDVNLSDTISNLLEGFLQSRKKHRGVIVWSPPRDASGLESKEGFGNKWKWLKTSCEDMPVATNYWRTKRGEEPLVF</sequence>
<dbReference type="HOGENOM" id="CLU_2544153_0_0_1"/>
<dbReference type="InParanoid" id="B8MAH0"/>
<proteinExistence type="predicted"/>
<dbReference type="OrthoDB" id="2245989at2759"/>
<keyword evidence="2" id="KW-1185">Reference proteome</keyword>
<name>B8MAH0_TALSN</name>